<evidence type="ECO:0000259" key="2">
    <source>
        <dbReference type="Pfam" id="PF00296"/>
    </source>
</evidence>
<evidence type="ECO:0000313" key="4">
    <source>
        <dbReference type="Proteomes" id="UP001235712"/>
    </source>
</evidence>
<dbReference type="Pfam" id="PF00296">
    <property type="entry name" value="Bac_luciferase"/>
    <property type="match status" value="1"/>
</dbReference>
<organism evidence="3 4">
    <name type="scientific">Kineosporia succinea</name>
    <dbReference type="NCBI Taxonomy" id="84632"/>
    <lineage>
        <taxon>Bacteria</taxon>
        <taxon>Bacillati</taxon>
        <taxon>Actinomycetota</taxon>
        <taxon>Actinomycetes</taxon>
        <taxon>Kineosporiales</taxon>
        <taxon>Kineosporiaceae</taxon>
        <taxon>Kineosporia</taxon>
    </lineage>
</organism>
<dbReference type="Proteomes" id="UP001235712">
    <property type="component" value="Unassembled WGS sequence"/>
</dbReference>
<gene>
    <name evidence="3" type="ORF">J2S57_001873</name>
</gene>
<evidence type="ECO:0000313" key="3">
    <source>
        <dbReference type="EMBL" id="MDP9826124.1"/>
    </source>
</evidence>
<dbReference type="CDD" id="cd01097">
    <property type="entry name" value="Tetrahydromethanopterin_reductase"/>
    <property type="match status" value="1"/>
</dbReference>
<proteinExistence type="predicted"/>
<dbReference type="PANTHER" id="PTHR43244">
    <property type="match status" value="1"/>
</dbReference>
<evidence type="ECO:0000256" key="1">
    <source>
        <dbReference type="ARBA" id="ARBA00023002"/>
    </source>
</evidence>
<dbReference type="Gene3D" id="3.20.20.30">
    <property type="entry name" value="Luciferase-like domain"/>
    <property type="match status" value="1"/>
</dbReference>
<accession>A0ABT9P135</accession>
<dbReference type="SUPFAM" id="SSF51679">
    <property type="entry name" value="Bacterial luciferase-like"/>
    <property type="match status" value="1"/>
</dbReference>
<dbReference type="PANTHER" id="PTHR43244:SF1">
    <property type="entry name" value="5,10-METHYLENETETRAHYDROMETHANOPTERIN REDUCTASE"/>
    <property type="match status" value="1"/>
</dbReference>
<reference evidence="3 4" key="1">
    <citation type="submission" date="2023-07" db="EMBL/GenBank/DDBJ databases">
        <title>Sequencing the genomes of 1000 actinobacteria strains.</title>
        <authorList>
            <person name="Klenk H.-P."/>
        </authorList>
    </citation>
    <scope>NUCLEOTIDE SEQUENCE [LARGE SCALE GENOMIC DNA]</scope>
    <source>
        <strain evidence="3 4">DSM 44388</strain>
    </source>
</reference>
<dbReference type="InterPro" id="IPR011251">
    <property type="entry name" value="Luciferase-like_dom"/>
</dbReference>
<feature type="domain" description="Luciferase-like" evidence="2">
    <location>
        <begin position="13"/>
        <end position="293"/>
    </location>
</feature>
<dbReference type="InterPro" id="IPR019945">
    <property type="entry name" value="F420_G6P_DH-rel"/>
</dbReference>
<protein>
    <submittedName>
        <fullName evidence="3">G6PDH family F420-dependent oxidoreductase</fullName>
    </submittedName>
</protein>
<sequence length="327" mass="34935">MVNLGYTLMCEQTDPRSLVRDAADAEQAGFTLAVTSDHFFPWLDAQGHSPNAWATLGAVSQVTSTLELMTYVTCPTVRYHPAVVAQQAATVGILSEGRFTLGLGSGENLNEHVVGRGWPGVNTRHEMLEEAVDIIGALFDGGYVTYGGKHFHVDSAKLWDLPDVRVPIGVAVSGRQSVEAFAPKAEVMISTEPDPELGRGWDAASASGSPARKVGQLPISWDSDRDAAVQRAHEQFRWFAGGWKVNAEIPSTAGFDAASQFVRPEDVAAQIPCGADVDAVVKALGPFAEAGFTDVALVQIGGDRQKSFLEAAQSEILPAVREVFGTR</sequence>
<dbReference type="InterPro" id="IPR036661">
    <property type="entry name" value="Luciferase-like_sf"/>
</dbReference>
<keyword evidence="1" id="KW-0560">Oxidoreductase</keyword>
<name>A0ABT9P135_9ACTN</name>
<comment type="caution">
    <text evidence="3">The sequence shown here is derived from an EMBL/GenBank/DDBJ whole genome shotgun (WGS) entry which is preliminary data.</text>
</comment>
<dbReference type="InterPro" id="IPR050564">
    <property type="entry name" value="F420-G6PD/mer"/>
</dbReference>
<dbReference type="NCBIfam" id="TIGR03557">
    <property type="entry name" value="F420_G6P_family"/>
    <property type="match status" value="1"/>
</dbReference>
<dbReference type="EMBL" id="JAUSQZ010000001">
    <property type="protein sequence ID" value="MDP9826124.1"/>
    <property type="molecule type" value="Genomic_DNA"/>
</dbReference>
<keyword evidence="4" id="KW-1185">Reference proteome</keyword>